<protein>
    <submittedName>
        <fullName evidence="2">Uncharacterized protein</fullName>
    </submittedName>
</protein>
<feature type="signal peptide" evidence="1">
    <location>
        <begin position="1"/>
        <end position="18"/>
    </location>
</feature>
<reference evidence="2 3" key="1">
    <citation type="journal article" date="2018" name="Sci. Rep.">
        <title>Comparative analysis of the Pocillopora damicornis genome highlights role of immune system in coral evolution.</title>
        <authorList>
            <person name="Cunning R."/>
            <person name="Bay R.A."/>
            <person name="Gillette P."/>
            <person name="Baker A.C."/>
            <person name="Traylor-Knowles N."/>
        </authorList>
    </citation>
    <scope>NUCLEOTIDE SEQUENCE [LARGE SCALE GENOMIC DNA]</scope>
    <source>
        <strain evidence="2">RSMAS</strain>
        <tissue evidence="2">Whole animal</tissue>
    </source>
</reference>
<sequence length="143" mass="16274">MLYFSFLIVNLFLHSRQGNYYLHYLKLPANLTKKRKLEKFYARFTQLDQSCFLKTTGSSFNKDRLVKCLNILGSFPWGIRSRIALQSQSSLECPTLSYMVCGVGICPKLSTEISCGEIIINLQNLTQPIPFAVVFAFVFASLV</sequence>
<accession>A0A3M6TTJ3</accession>
<proteinExistence type="predicted"/>
<organism evidence="2 3">
    <name type="scientific">Pocillopora damicornis</name>
    <name type="common">Cauliflower coral</name>
    <name type="synonym">Millepora damicornis</name>
    <dbReference type="NCBI Taxonomy" id="46731"/>
    <lineage>
        <taxon>Eukaryota</taxon>
        <taxon>Metazoa</taxon>
        <taxon>Cnidaria</taxon>
        <taxon>Anthozoa</taxon>
        <taxon>Hexacorallia</taxon>
        <taxon>Scleractinia</taxon>
        <taxon>Astrocoeniina</taxon>
        <taxon>Pocilloporidae</taxon>
        <taxon>Pocillopora</taxon>
    </lineage>
</organism>
<name>A0A3M6TTJ3_POCDA</name>
<gene>
    <name evidence="2" type="ORF">pdam_00012720</name>
</gene>
<dbReference type="Proteomes" id="UP000275408">
    <property type="component" value="Unassembled WGS sequence"/>
</dbReference>
<keyword evidence="3" id="KW-1185">Reference proteome</keyword>
<dbReference type="EMBL" id="RCHS01002960">
    <property type="protein sequence ID" value="RMX44722.1"/>
    <property type="molecule type" value="Genomic_DNA"/>
</dbReference>
<dbReference type="AlphaFoldDB" id="A0A3M6TTJ3"/>
<feature type="chain" id="PRO_5018035430" evidence="1">
    <location>
        <begin position="19"/>
        <end position="143"/>
    </location>
</feature>
<evidence type="ECO:0000256" key="1">
    <source>
        <dbReference type="SAM" id="SignalP"/>
    </source>
</evidence>
<evidence type="ECO:0000313" key="2">
    <source>
        <dbReference type="EMBL" id="RMX44722.1"/>
    </source>
</evidence>
<comment type="caution">
    <text evidence="2">The sequence shown here is derived from an EMBL/GenBank/DDBJ whole genome shotgun (WGS) entry which is preliminary data.</text>
</comment>
<evidence type="ECO:0000313" key="3">
    <source>
        <dbReference type="Proteomes" id="UP000275408"/>
    </source>
</evidence>
<keyword evidence="1" id="KW-0732">Signal</keyword>